<dbReference type="Pfam" id="PF01435">
    <property type="entry name" value="Peptidase_M48"/>
    <property type="match status" value="1"/>
</dbReference>
<evidence type="ECO:0000256" key="7">
    <source>
        <dbReference type="ARBA" id="ARBA00022989"/>
    </source>
</evidence>
<keyword evidence="7 11" id="KW-1133">Transmembrane helix</keyword>
<gene>
    <name evidence="13" type="ORF">FGD71_024200</name>
</gene>
<comment type="cofactor">
    <cofactor evidence="10">
        <name>Zn(2+)</name>
        <dbReference type="ChEBI" id="CHEBI:29105"/>
    </cofactor>
    <text evidence="10">Binds 1 zinc ion per subunit.</text>
</comment>
<comment type="caution">
    <text evidence="13">The sequence shown here is derived from an EMBL/GenBank/DDBJ whole genome shotgun (WGS) entry which is preliminary data.</text>
</comment>
<accession>A0A505DDF7</accession>
<evidence type="ECO:0000256" key="3">
    <source>
        <dbReference type="ARBA" id="ARBA00022692"/>
    </source>
</evidence>
<keyword evidence="14" id="KW-1185">Reference proteome</keyword>
<dbReference type="InterPro" id="IPR001915">
    <property type="entry name" value="Peptidase_M48"/>
</dbReference>
<dbReference type="PANTHER" id="PTHR43221">
    <property type="entry name" value="PROTEASE HTPX"/>
    <property type="match status" value="1"/>
</dbReference>
<dbReference type="OrthoDB" id="3474767at2"/>
<evidence type="ECO:0000313" key="14">
    <source>
        <dbReference type="Proteomes" id="UP000317378"/>
    </source>
</evidence>
<dbReference type="EMBL" id="VCHX02000153">
    <property type="protein sequence ID" value="TPQ19755.1"/>
    <property type="molecule type" value="Genomic_DNA"/>
</dbReference>
<dbReference type="PANTHER" id="PTHR43221:SF2">
    <property type="entry name" value="PROTEASE HTPX HOMOLOG"/>
    <property type="match status" value="1"/>
</dbReference>
<evidence type="ECO:0000256" key="2">
    <source>
        <dbReference type="ARBA" id="ARBA00022670"/>
    </source>
</evidence>
<name>A0A505DDF7_9ACTN</name>
<feature type="transmembrane region" description="Helical" evidence="11">
    <location>
        <begin position="244"/>
        <end position="262"/>
    </location>
</feature>
<sequence>MPYPTDPPHPEPQDTDEARDDLDYRHKSGRLHFAAHQRGVDATAFGQLVLHLPGTVMSLLVLLLISGGLDAWLGVPLWIPPLIWLASGALVFHRPTEDFLARYLLRLQRPMPEEYARLDPVWREVTARAGVDGRTYELWVEDSQDLNAYAAAGHIVGVTRFALDHLSSSQLAAVLAHELGHHTGGHVWTSLLGYWYALPGRAAWYVIRLVVVFAVALTSYFSWLATAVLVFVIGIVTYSTITQLYGLPLVLLVTPYLIAAVGRRAELRADRHAAALGFGPMLAQVLQTMHATETEAKRQALAAAGARPAEPGLFARLLSTHPDYPTRLHRLRPYLQPRR</sequence>
<keyword evidence="5 10" id="KW-0378">Hydrolase</keyword>
<reference evidence="13 14" key="1">
    <citation type="submission" date="2019-06" db="EMBL/GenBank/DDBJ databases">
        <title>Streptomyces sporangiiformans sp. nov., a novel actinomycete isolated from soil in Mount Song.</title>
        <authorList>
            <person name="Han L."/>
        </authorList>
    </citation>
    <scope>NUCLEOTIDE SEQUENCE [LARGE SCALE GENOMIC DNA]</scope>
    <source>
        <strain evidence="13 14">NEAU-SSA 1</strain>
    </source>
</reference>
<keyword evidence="3 11" id="KW-0812">Transmembrane</keyword>
<keyword evidence="1" id="KW-1003">Cell membrane</keyword>
<evidence type="ECO:0000256" key="8">
    <source>
        <dbReference type="ARBA" id="ARBA00023049"/>
    </source>
</evidence>
<dbReference type="GO" id="GO:0004222">
    <property type="term" value="F:metalloendopeptidase activity"/>
    <property type="evidence" value="ECO:0007669"/>
    <property type="project" value="InterPro"/>
</dbReference>
<evidence type="ECO:0000256" key="9">
    <source>
        <dbReference type="ARBA" id="ARBA00023136"/>
    </source>
</evidence>
<feature type="transmembrane region" description="Helical" evidence="11">
    <location>
        <begin position="71"/>
        <end position="92"/>
    </location>
</feature>
<comment type="similarity">
    <text evidence="10">Belongs to the peptidase M48 family.</text>
</comment>
<keyword evidence="6 10" id="KW-0862">Zinc</keyword>
<keyword evidence="8 10" id="KW-0482">Metalloprotease</keyword>
<keyword evidence="4" id="KW-0479">Metal-binding</keyword>
<dbReference type="InterPro" id="IPR050083">
    <property type="entry name" value="HtpX_protease"/>
</dbReference>
<dbReference type="GO" id="GO:0046872">
    <property type="term" value="F:metal ion binding"/>
    <property type="evidence" value="ECO:0007669"/>
    <property type="project" value="UniProtKB-KW"/>
</dbReference>
<organism evidence="13 14">
    <name type="scientific">Streptomyces sporangiiformans</name>
    <dbReference type="NCBI Taxonomy" id="2315329"/>
    <lineage>
        <taxon>Bacteria</taxon>
        <taxon>Bacillati</taxon>
        <taxon>Actinomycetota</taxon>
        <taxon>Actinomycetes</taxon>
        <taxon>Kitasatosporales</taxon>
        <taxon>Streptomycetaceae</taxon>
        <taxon>Streptomyces</taxon>
    </lineage>
</organism>
<evidence type="ECO:0000259" key="12">
    <source>
        <dbReference type="Pfam" id="PF01435"/>
    </source>
</evidence>
<evidence type="ECO:0000256" key="1">
    <source>
        <dbReference type="ARBA" id="ARBA00022475"/>
    </source>
</evidence>
<evidence type="ECO:0000256" key="5">
    <source>
        <dbReference type="ARBA" id="ARBA00022801"/>
    </source>
</evidence>
<protein>
    <submittedName>
        <fullName evidence="13">Peptidase</fullName>
    </submittedName>
</protein>
<evidence type="ECO:0000256" key="11">
    <source>
        <dbReference type="SAM" id="Phobius"/>
    </source>
</evidence>
<dbReference type="AlphaFoldDB" id="A0A505DDF7"/>
<dbReference type="Proteomes" id="UP000317378">
    <property type="component" value="Unassembled WGS sequence"/>
</dbReference>
<feature type="domain" description="Peptidase M48" evidence="12">
    <location>
        <begin position="114"/>
        <end position="332"/>
    </location>
</feature>
<feature type="transmembrane region" description="Helical" evidence="11">
    <location>
        <begin position="205"/>
        <end position="238"/>
    </location>
</feature>
<feature type="transmembrane region" description="Helical" evidence="11">
    <location>
        <begin position="48"/>
        <end position="65"/>
    </location>
</feature>
<dbReference type="GO" id="GO:0006508">
    <property type="term" value="P:proteolysis"/>
    <property type="evidence" value="ECO:0007669"/>
    <property type="project" value="UniProtKB-KW"/>
</dbReference>
<evidence type="ECO:0000256" key="10">
    <source>
        <dbReference type="RuleBase" id="RU003983"/>
    </source>
</evidence>
<keyword evidence="2 10" id="KW-0645">Protease</keyword>
<evidence type="ECO:0000256" key="6">
    <source>
        <dbReference type="ARBA" id="ARBA00022833"/>
    </source>
</evidence>
<dbReference type="RefSeq" id="WP_119102612.1">
    <property type="nucleotide sequence ID" value="NZ_QXMJ01000153.1"/>
</dbReference>
<dbReference type="Gene3D" id="3.30.2010.10">
    <property type="entry name" value="Metalloproteases ('zincins'), catalytic domain"/>
    <property type="match status" value="1"/>
</dbReference>
<keyword evidence="9 11" id="KW-0472">Membrane</keyword>
<proteinExistence type="inferred from homology"/>
<evidence type="ECO:0000313" key="13">
    <source>
        <dbReference type="EMBL" id="TPQ19755.1"/>
    </source>
</evidence>
<evidence type="ECO:0000256" key="4">
    <source>
        <dbReference type="ARBA" id="ARBA00022723"/>
    </source>
</evidence>